<evidence type="ECO:0000256" key="2">
    <source>
        <dbReference type="ARBA" id="ARBA00022448"/>
    </source>
</evidence>
<sequence>MGEVNTLHAHAKRLILGLREGLENLETSESTSRQGELGSLSQRLRAQFTELQRTSVELENVWRMYVIRENNSKRDVWKRKVEQIAEEVHTLRISLDKFGTREQRRMAEKEQREELLSRADAGKLAKQEMDAEAQMSGSVLRSKRALEEIEQVGNSILLNMAGSRERLKRAHRKVMDIINSVGLGESLLKLIEKRQRMDICITYGGMVIVLILTGLLLWWAWF</sequence>
<feature type="transmembrane region" description="Helical" evidence="9">
    <location>
        <begin position="199"/>
        <end position="221"/>
    </location>
</feature>
<dbReference type="GO" id="GO:0000149">
    <property type="term" value="F:SNARE binding"/>
    <property type="evidence" value="ECO:0007669"/>
    <property type="project" value="TreeGrafter"/>
</dbReference>
<dbReference type="SUPFAM" id="SSF58038">
    <property type="entry name" value="SNARE fusion complex"/>
    <property type="match status" value="1"/>
</dbReference>
<keyword evidence="6" id="KW-0333">Golgi apparatus</keyword>
<dbReference type="Gene3D" id="1.20.5.110">
    <property type="match status" value="1"/>
</dbReference>
<dbReference type="InterPro" id="IPR027027">
    <property type="entry name" value="GOSR2/Membrin/Bos1"/>
</dbReference>
<comment type="subcellular location">
    <subcellularLocation>
        <location evidence="1">Golgi apparatus membrane</location>
        <topology evidence="1">Single-pass type IV membrane protein</topology>
    </subcellularLocation>
</comment>
<reference evidence="10 11" key="1">
    <citation type="submission" date="2017-08" db="EMBL/GenBank/DDBJ databases">
        <title>Acidophilic green algal genome provides insights into adaptation to an acidic environment.</title>
        <authorList>
            <person name="Hirooka S."/>
            <person name="Hirose Y."/>
            <person name="Kanesaki Y."/>
            <person name="Higuchi S."/>
            <person name="Fujiwara T."/>
            <person name="Onuma R."/>
            <person name="Era A."/>
            <person name="Ohbayashi R."/>
            <person name="Uzuka A."/>
            <person name="Nozaki H."/>
            <person name="Yoshikawa H."/>
            <person name="Miyagishima S.Y."/>
        </authorList>
    </citation>
    <scope>NUCLEOTIDE SEQUENCE [LARGE SCALE GENOMIC DNA]</scope>
    <source>
        <strain evidence="10 11">NIES-2499</strain>
    </source>
</reference>
<dbReference type="GO" id="GO:0031902">
    <property type="term" value="C:late endosome membrane"/>
    <property type="evidence" value="ECO:0007669"/>
    <property type="project" value="TreeGrafter"/>
</dbReference>
<organism evidence="10 11">
    <name type="scientific">Chlamydomonas eustigma</name>
    <dbReference type="NCBI Taxonomy" id="1157962"/>
    <lineage>
        <taxon>Eukaryota</taxon>
        <taxon>Viridiplantae</taxon>
        <taxon>Chlorophyta</taxon>
        <taxon>core chlorophytes</taxon>
        <taxon>Chlorophyceae</taxon>
        <taxon>CS clade</taxon>
        <taxon>Chlamydomonadales</taxon>
        <taxon>Chlamydomonadaceae</taxon>
        <taxon>Chlamydomonas</taxon>
    </lineage>
</organism>
<dbReference type="Pfam" id="PF12352">
    <property type="entry name" value="V-SNARE_C"/>
    <property type="match status" value="1"/>
</dbReference>
<protein>
    <recommendedName>
        <fullName evidence="8">Membrin</fullName>
    </recommendedName>
</protein>
<dbReference type="GO" id="GO:0031201">
    <property type="term" value="C:SNARE complex"/>
    <property type="evidence" value="ECO:0007669"/>
    <property type="project" value="TreeGrafter"/>
</dbReference>
<accession>A0A250WZ29</accession>
<dbReference type="GO" id="GO:0005789">
    <property type="term" value="C:endoplasmic reticulum membrane"/>
    <property type="evidence" value="ECO:0007669"/>
    <property type="project" value="TreeGrafter"/>
</dbReference>
<evidence type="ECO:0000256" key="9">
    <source>
        <dbReference type="SAM" id="Phobius"/>
    </source>
</evidence>
<dbReference type="PANTHER" id="PTHR21230">
    <property type="entry name" value="VESICLE TRANSPORT V-SNARE PROTEIN VTI1-RELATED"/>
    <property type="match status" value="1"/>
</dbReference>
<dbReference type="STRING" id="1157962.A0A250WZ29"/>
<dbReference type="PANTHER" id="PTHR21230:SF1">
    <property type="entry name" value="GOLGI SNAP RECEPTOR COMPLEX MEMBER 2"/>
    <property type="match status" value="1"/>
</dbReference>
<dbReference type="GO" id="GO:0000139">
    <property type="term" value="C:Golgi membrane"/>
    <property type="evidence" value="ECO:0007669"/>
    <property type="project" value="UniProtKB-SubCell"/>
</dbReference>
<dbReference type="Proteomes" id="UP000232323">
    <property type="component" value="Unassembled WGS sequence"/>
</dbReference>
<evidence type="ECO:0000256" key="6">
    <source>
        <dbReference type="ARBA" id="ARBA00023034"/>
    </source>
</evidence>
<dbReference type="PIRSF" id="PIRSF028865">
    <property type="entry name" value="Membrin-2"/>
    <property type="match status" value="1"/>
</dbReference>
<evidence type="ECO:0000256" key="4">
    <source>
        <dbReference type="ARBA" id="ARBA00022927"/>
    </source>
</evidence>
<proteinExistence type="inferred from homology"/>
<keyword evidence="2 8" id="KW-0813">Transport</keyword>
<dbReference type="GO" id="GO:0006906">
    <property type="term" value="P:vesicle fusion"/>
    <property type="evidence" value="ECO:0007669"/>
    <property type="project" value="TreeGrafter"/>
</dbReference>
<evidence type="ECO:0000313" key="10">
    <source>
        <dbReference type="EMBL" id="GAX76098.1"/>
    </source>
</evidence>
<keyword evidence="3 9" id="KW-0812">Transmembrane</keyword>
<dbReference type="OrthoDB" id="158360at2759"/>
<comment type="similarity">
    <text evidence="8">Belongs to the GOSR2 family.</text>
</comment>
<dbReference type="EMBL" id="BEGY01000015">
    <property type="protein sequence ID" value="GAX76098.1"/>
    <property type="molecule type" value="Genomic_DNA"/>
</dbReference>
<evidence type="ECO:0000256" key="1">
    <source>
        <dbReference type="ARBA" id="ARBA00004409"/>
    </source>
</evidence>
<dbReference type="GO" id="GO:0012507">
    <property type="term" value="C:ER to Golgi transport vesicle membrane"/>
    <property type="evidence" value="ECO:0007669"/>
    <property type="project" value="TreeGrafter"/>
</dbReference>
<name>A0A250WZ29_9CHLO</name>
<evidence type="ECO:0000256" key="3">
    <source>
        <dbReference type="ARBA" id="ARBA00022692"/>
    </source>
</evidence>
<evidence type="ECO:0000256" key="5">
    <source>
        <dbReference type="ARBA" id="ARBA00022989"/>
    </source>
</evidence>
<keyword evidence="5 9" id="KW-1133">Transmembrane helix</keyword>
<comment type="function">
    <text evidence="8">Involved in transport of proteins from the cis/medial-Golgi to the trans-Golgi network.</text>
</comment>
<evidence type="ECO:0000256" key="7">
    <source>
        <dbReference type="ARBA" id="ARBA00023136"/>
    </source>
</evidence>
<gene>
    <name evidence="10" type="ORF">CEUSTIGMA_g3541.t1</name>
</gene>
<keyword evidence="7 8" id="KW-0472">Membrane</keyword>
<dbReference type="GO" id="GO:0005484">
    <property type="term" value="F:SNAP receptor activity"/>
    <property type="evidence" value="ECO:0007669"/>
    <property type="project" value="InterPro"/>
</dbReference>
<keyword evidence="4 8" id="KW-0653">Protein transport</keyword>
<dbReference type="GO" id="GO:0015031">
    <property type="term" value="P:protein transport"/>
    <property type="evidence" value="ECO:0007669"/>
    <property type="project" value="UniProtKB-KW"/>
</dbReference>
<evidence type="ECO:0000256" key="8">
    <source>
        <dbReference type="PIRNR" id="PIRNR028865"/>
    </source>
</evidence>
<keyword evidence="11" id="KW-1185">Reference proteome</keyword>
<evidence type="ECO:0000313" key="11">
    <source>
        <dbReference type="Proteomes" id="UP000232323"/>
    </source>
</evidence>
<dbReference type="AlphaFoldDB" id="A0A250WZ29"/>
<comment type="caution">
    <text evidence="10">The sequence shown here is derived from an EMBL/GenBank/DDBJ whole genome shotgun (WGS) entry which is preliminary data.</text>
</comment>